<dbReference type="Proteomes" id="UP000231503">
    <property type="component" value="Unassembled WGS sequence"/>
</dbReference>
<reference evidence="2" key="1">
    <citation type="submission" date="2017-09" db="EMBL/GenBank/DDBJ databases">
        <title>Depth-based differentiation of microbial function through sediment-hosted aquifers and enrichment of novel symbionts in the deep terrestrial subsurface.</title>
        <authorList>
            <person name="Probst A.J."/>
            <person name="Ladd B."/>
            <person name="Jarett J.K."/>
            <person name="Geller-Mcgrath D.E."/>
            <person name="Sieber C.M.K."/>
            <person name="Emerson J.B."/>
            <person name="Anantharaman K."/>
            <person name="Thomas B.C."/>
            <person name="Malmstrom R."/>
            <person name="Stieglmeier M."/>
            <person name="Klingl A."/>
            <person name="Woyke T."/>
            <person name="Ryan C.M."/>
            <person name="Banfield J.F."/>
        </authorList>
    </citation>
    <scope>NUCLEOTIDE SEQUENCE [LARGE SCALE GENOMIC DNA]</scope>
</reference>
<gene>
    <name evidence="1" type="ORF">COU47_03135</name>
</gene>
<sequence length="73" mass="8041">MAIFDFLKKKEDAPKAGVPVDGHMYTCQKCGKQKTKAEGVFMLEGSTFCCKECCGDPAKGEHKEKKDGVCEFC</sequence>
<dbReference type="AlphaFoldDB" id="A0A2H0TCQ1"/>
<dbReference type="EMBL" id="PFCO01000008">
    <property type="protein sequence ID" value="PIR69339.1"/>
    <property type="molecule type" value="Genomic_DNA"/>
</dbReference>
<evidence type="ECO:0000313" key="2">
    <source>
        <dbReference type="Proteomes" id="UP000231503"/>
    </source>
</evidence>
<comment type="caution">
    <text evidence="1">The sequence shown here is derived from an EMBL/GenBank/DDBJ whole genome shotgun (WGS) entry which is preliminary data.</text>
</comment>
<proteinExistence type="predicted"/>
<accession>A0A2H0TCQ1</accession>
<protein>
    <submittedName>
        <fullName evidence="1">Uncharacterized protein</fullName>
    </submittedName>
</protein>
<organism evidence="1 2">
    <name type="scientific">Candidatus Niyogibacteria bacterium CG10_big_fil_rev_8_21_14_0_10_46_36</name>
    <dbReference type="NCBI Taxonomy" id="1974726"/>
    <lineage>
        <taxon>Bacteria</taxon>
        <taxon>Candidatus Niyogiibacteriota</taxon>
    </lineage>
</organism>
<name>A0A2H0TCQ1_9BACT</name>
<evidence type="ECO:0000313" key="1">
    <source>
        <dbReference type="EMBL" id="PIR69339.1"/>
    </source>
</evidence>